<dbReference type="InterPro" id="IPR019819">
    <property type="entry name" value="Carboxylesterase_B_CS"/>
</dbReference>
<dbReference type="PROSITE" id="PS00122">
    <property type="entry name" value="CARBOXYLESTERASE_B_1"/>
    <property type="match status" value="1"/>
</dbReference>
<dbReference type="EMBL" id="GCVX01000041">
    <property type="protein sequence ID" value="JAI18189.1"/>
    <property type="molecule type" value="Transcribed_RNA"/>
</dbReference>
<accession>A0A0K8TUL7</accession>
<evidence type="ECO:0000259" key="7">
    <source>
        <dbReference type="Pfam" id="PF00135"/>
    </source>
</evidence>
<keyword evidence="5" id="KW-0325">Glycoprotein</keyword>
<keyword evidence="2" id="KW-0719">Serine esterase</keyword>
<dbReference type="EC" id="3.1.1.-" evidence="6"/>
<organism evidence="8">
    <name type="scientific">Epiphyas postvittana</name>
    <name type="common">Light brown apple moth</name>
    <dbReference type="NCBI Taxonomy" id="65032"/>
    <lineage>
        <taxon>Eukaryota</taxon>
        <taxon>Metazoa</taxon>
        <taxon>Ecdysozoa</taxon>
        <taxon>Arthropoda</taxon>
        <taxon>Hexapoda</taxon>
        <taxon>Insecta</taxon>
        <taxon>Pterygota</taxon>
        <taxon>Neoptera</taxon>
        <taxon>Endopterygota</taxon>
        <taxon>Lepidoptera</taxon>
        <taxon>Glossata</taxon>
        <taxon>Ditrysia</taxon>
        <taxon>Tortricoidea</taxon>
        <taxon>Tortricidae</taxon>
        <taxon>Tortricinae</taxon>
        <taxon>Epiphyas</taxon>
    </lineage>
</organism>
<protein>
    <recommendedName>
        <fullName evidence="6">Carboxylic ester hydrolase</fullName>
        <ecNumber evidence="6">3.1.1.-</ecNumber>
    </recommendedName>
</protein>
<evidence type="ECO:0000256" key="2">
    <source>
        <dbReference type="ARBA" id="ARBA00022487"/>
    </source>
</evidence>
<keyword evidence="4" id="KW-1015">Disulfide bond</keyword>
<dbReference type="InterPro" id="IPR002018">
    <property type="entry name" value="CarbesteraseB"/>
</dbReference>
<dbReference type="AlphaFoldDB" id="A0A0K8TUL7"/>
<dbReference type="PROSITE" id="PS00941">
    <property type="entry name" value="CARBOXYLESTERASE_B_2"/>
    <property type="match status" value="1"/>
</dbReference>
<dbReference type="PANTHER" id="PTHR43142:SF1">
    <property type="entry name" value="CARBOXYLIC ESTER HYDROLASE"/>
    <property type="match status" value="1"/>
</dbReference>
<evidence type="ECO:0000256" key="3">
    <source>
        <dbReference type="ARBA" id="ARBA00022801"/>
    </source>
</evidence>
<dbReference type="ESTHER" id="epipo-a0a0k8tul7">
    <property type="family name" value="Carb_B_Arthropoda"/>
</dbReference>
<feature type="domain" description="Carboxylesterase type B" evidence="7">
    <location>
        <begin position="3"/>
        <end position="523"/>
    </location>
</feature>
<dbReference type="Pfam" id="PF00135">
    <property type="entry name" value="COesterase"/>
    <property type="match status" value="1"/>
</dbReference>
<dbReference type="SUPFAM" id="SSF53474">
    <property type="entry name" value="alpha/beta-Hydrolases"/>
    <property type="match status" value="1"/>
</dbReference>
<evidence type="ECO:0000256" key="5">
    <source>
        <dbReference type="ARBA" id="ARBA00023180"/>
    </source>
</evidence>
<evidence type="ECO:0000313" key="8">
    <source>
        <dbReference type="EMBL" id="JAI18189.1"/>
    </source>
</evidence>
<dbReference type="InterPro" id="IPR019826">
    <property type="entry name" value="Carboxylesterase_B_AS"/>
</dbReference>
<dbReference type="GO" id="GO:0052689">
    <property type="term" value="F:carboxylic ester hydrolase activity"/>
    <property type="evidence" value="ECO:0007669"/>
    <property type="project" value="UniProtKB-KW"/>
</dbReference>
<comment type="similarity">
    <text evidence="1 6">Belongs to the type-B carboxylesterase/lipase family.</text>
</comment>
<reference evidence="8" key="1">
    <citation type="journal article" date="2015" name="PLoS ONE">
        <title>The Peripheral Olfactory Repertoire of the Lightbrown Apple Moth, Epiphyas postvittana.</title>
        <authorList>
            <person name="Corcoran J.A."/>
            <person name="Jordan M.D."/>
            <person name="Thrimawithana A.H."/>
            <person name="Crowhurst R.N."/>
            <person name="Newcomb R.D."/>
        </authorList>
    </citation>
    <scope>NUCLEOTIDE SEQUENCE</scope>
</reference>
<dbReference type="InterPro" id="IPR029058">
    <property type="entry name" value="AB_hydrolase_fold"/>
</dbReference>
<sequence length="534" mass="59982">MVKVKVQQGWLEGERREVVTKDGHYYSFKGVPYAAPPTGKLRFKAPQPPMSWEGVRKATEHGPVCPQKDLFTQEIVPGSEDCLFLNVYSPDLQPKTPLPVMFFIHGGGYRSGSGNDSHYAPDFLVKHDVVLVTINYRLEAFGFLCLDTKEVPGNAGLKDQVAALKWVKENINKFGGDPSNVTVFGESAGGASAALHILSPLSKGLFKRSIPMSGVPFCDWSVAFQPAKRAFTLGKILGFETDDPDKLLEFLQSVTPEKLIHTDPCVLSFEEKTTNFLKMYHFTPVVEKDFGQDYFINEEPLQLLKQGKTNPVDVLIGHTSQESLFAASVFENELLKHYNRYPEILLPRELLYQCTPNKILELSQKIHEHYFGKKPINVDTMKEFVSYFSETSFVYDVQRFLEKLAKSGKNKTYFYRFSSVSERNIYGAVGAKFGITGASHLDDLMYLFQANYANVPIDKSNKGYKMIQLACTVFTNFAKYGNPTPDASLPTWPPYDSATRSYGDITDTVTIGQSLHTPIVDFWKTVFDAAGVEF</sequence>
<dbReference type="Gene3D" id="3.40.50.1820">
    <property type="entry name" value="alpha/beta hydrolase"/>
    <property type="match status" value="1"/>
</dbReference>
<dbReference type="PANTHER" id="PTHR43142">
    <property type="entry name" value="CARBOXYLIC ESTER HYDROLASE"/>
    <property type="match status" value="1"/>
</dbReference>
<evidence type="ECO:0000256" key="1">
    <source>
        <dbReference type="ARBA" id="ARBA00005964"/>
    </source>
</evidence>
<name>A0A0K8TUL7_EPIPO</name>
<evidence type="ECO:0000256" key="6">
    <source>
        <dbReference type="RuleBase" id="RU361235"/>
    </source>
</evidence>
<proteinExistence type="inferred from homology"/>
<evidence type="ECO:0000256" key="4">
    <source>
        <dbReference type="ARBA" id="ARBA00023157"/>
    </source>
</evidence>
<keyword evidence="3 6" id="KW-0378">Hydrolase</keyword>